<proteinExistence type="predicted"/>
<keyword evidence="4" id="KW-1185">Reference proteome</keyword>
<name>A0AAW1S836_9CHLO</name>
<dbReference type="InterPro" id="IPR036047">
    <property type="entry name" value="F-box-like_dom_sf"/>
</dbReference>
<dbReference type="SUPFAM" id="SSF81383">
    <property type="entry name" value="F-box domain"/>
    <property type="match status" value="1"/>
</dbReference>
<comment type="caution">
    <text evidence="3">The sequence shown here is derived from an EMBL/GenBank/DDBJ whole genome shotgun (WGS) entry which is preliminary data.</text>
</comment>
<feature type="region of interest" description="Disordered" evidence="1">
    <location>
        <begin position="1"/>
        <end position="40"/>
    </location>
</feature>
<evidence type="ECO:0000313" key="3">
    <source>
        <dbReference type="EMBL" id="KAK9842245.1"/>
    </source>
</evidence>
<accession>A0AAW1S836</accession>
<dbReference type="Proteomes" id="UP001445335">
    <property type="component" value="Unassembled WGS sequence"/>
</dbReference>
<dbReference type="InterPro" id="IPR001810">
    <property type="entry name" value="F-box_dom"/>
</dbReference>
<feature type="domain" description="F-box" evidence="2">
    <location>
        <begin position="44"/>
        <end position="88"/>
    </location>
</feature>
<sequence>MSKQQATGSPEADLSWQHAGKRRRSASATPAVGTETSAVEDKRSFPLADLPEDALTCVLGKLPLGQLLVASTASRQLARASEAVFQDICSAERWAAPRRPRGAAAVTKHFPWRALYSRHACVACGGQGELFPVRQWSSFKVGGALMYLVCKKCAGQDRVKDRLVANNLYIDLLSLRGARLLSRKQVKRDLGLD</sequence>
<gene>
    <name evidence="3" type="ORF">WJX81_002368</name>
</gene>
<dbReference type="EMBL" id="JALJOU010000008">
    <property type="protein sequence ID" value="KAK9842245.1"/>
    <property type="molecule type" value="Genomic_DNA"/>
</dbReference>
<evidence type="ECO:0000256" key="1">
    <source>
        <dbReference type="SAM" id="MobiDB-lite"/>
    </source>
</evidence>
<evidence type="ECO:0000313" key="4">
    <source>
        <dbReference type="Proteomes" id="UP001445335"/>
    </source>
</evidence>
<protein>
    <recommendedName>
        <fullName evidence="2">F-box domain-containing protein</fullName>
    </recommendedName>
</protein>
<reference evidence="3 4" key="1">
    <citation type="journal article" date="2024" name="Nat. Commun.">
        <title>Phylogenomics reveals the evolutionary origins of lichenization in chlorophyte algae.</title>
        <authorList>
            <person name="Puginier C."/>
            <person name="Libourel C."/>
            <person name="Otte J."/>
            <person name="Skaloud P."/>
            <person name="Haon M."/>
            <person name="Grisel S."/>
            <person name="Petersen M."/>
            <person name="Berrin J.G."/>
            <person name="Delaux P.M."/>
            <person name="Dal Grande F."/>
            <person name="Keller J."/>
        </authorList>
    </citation>
    <scope>NUCLEOTIDE SEQUENCE [LARGE SCALE GENOMIC DNA]</scope>
    <source>
        <strain evidence="3 4">SAG 245.80</strain>
    </source>
</reference>
<evidence type="ECO:0000259" key="2">
    <source>
        <dbReference type="PROSITE" id="PS50181"/>
    </source>
</evidence>
<dbReference type="PROSITE" id="PS50181">
    <property type="entry name" value="FBOX"/>
    <property type="match status" value="1"/>
</dbReference>
<organism evidence="3 4">
    <name type="scientific">Elliptochloris bilobata</name>
    <dbReference type="NCBI Taxonomy" id="381761"/>
    <lineage>
        <taxon>Eukaryota</taxon>
        <taxon>Viridiplantae</taxon>
        <taxon>Chlorophyta</taxon>
        <taxon>core chlorophytes</taxon>
        <taxon>Trebouxiophyceae</taxon>
        <taxon>Trebouxiophyceae incertae sedis</taxon>
        <taxon>Elliptochloris clade</taxon>
        <taxon>Elliptochloris</taxon>
    </lineage>
</organism>
<dbReference type="AlphaFoldDB" id="A0AAW1S836"/>